<dbReference type="InterPro" id="IPR023616">
    <property type="entry name" value="Cyt_c_oxase-like_su1_dom"/>
</dbReference>
<feature type="transmembrane region" description="Helical" evidence="2">
    <location>
        <begin position="82"/>
        <end position="99"/>
    </location>
</feature>
<comment type="caution">
    <text evidence="4">The sequence shown here is derived from an EMBL/GenBank/DDBJ whole genome shotgun (WGS) entry which is preliminary data.</text>
</comment>
<dbReference type="SUPFAM" id="SSF81442">
    <property type="entry name" value="Cytochrome c oxidase subunit I-like"/>
    <property type="match status" value="1"/>
</dbReference>
<dbReference type="PROSITE" id="PS50855">
    <property type="entry name" value="COX1"/>
    <property type="match status" value="1"/>
</dbReference>
<dbReference type="InterPro" id="IPR036927">
    <property type="entry name" value="Cyt_c_oxase-like_su1_sf"/>
</dbReference>
<protein>
    <submittedName>
        <fullName evidence="4">Cbb3-type cytochrome c oxidase subunit I</fullName>
    </submittedName>
</protein>
<dbReference type="Pfam" id="PF00115">
    <property type="entry name" value="COX1"/>
    <property type="match status" value="1"/>
</dbReference>
<evidence type="ECO:0000313" key="4">
    <source>
        <dbReference type="EMBL" id="MBO3115915.1"/>
    </source>
</evidence>
<evidence type="ECO:0000256" key="1">
    <source>
        <dbReference type="ARBA" id="ARBA00022660"/>
    </source>
</evidence>
<feature type="transmembrane region" description="Helical" evidence="2">
    <location>
        <begin position="326"/>
        <end position="345"/>
    </location>
</feature>
<keyword evidence="5" id="KW-1185">Reference proteome</keyword>
<feature type="transmembrane region" description="Helical" evidence="2">
    <location>
        <begin position="404"/>
        <end position="429"/>
    </location>
</feature>
<feature type="transmembrane region" description="Helical" evidence="2">
    <location>
        <begin position="111"/>
        <end position="132"/>
    </location>
</feature>
<dbReference type="Proteomes" id="UP000676776">
    <property type="component" value="Unassembled WGS sequence"/>
</dbReference>
<feature type="transmembrane region" description="Helical" evidence="2">
    <location>
        <begin position="220"/>
        <end position="238"/>
    </location>
</feature>
<sequence>MNSKYPIYFLILALISLLIGVVFGLSASLQYIYPELFKEFAPFSKLRPLHVTYGISWVILSAVGSIYFYLNKLQFYSYRLLKIHFILYVLTGLALYFSYLIGNMDGREYLAFTPVLVIPILLGWVLFGINLFKTLWGSVTNWPVYYWMWGTGIVFMIYHLSEAHFWLFEDFRSHFTKDMAVQWKSYGSFTGSWNMLVYGISIYVMSKISKEDKMGRNKKVFFFYFLGLTNLMFGWAHHTYLLPTQPWIRYVAYGVSMSEWIVLASIIYDWTLGLSKNSLAQHQVAVKFLKTADFWIFSNIILALFISIPAINYYTHGTHITVAHSMGTTIGINTMILFSSIYFVAGDINRKFQRMTFMVEFGLKLFNGTLLLFLISLLVAGVKRSYWIHFSDQSPFSEMQDAQYLVYVALFISGLGILIAIYIVTIPILKKLIILARSY</sequence>
<dbReference type="EMBL" id="JAGEVF010000002">
    <property type="protein sequence ID" value="MBO3115915.1"/>
    <property type="molecule type" value="Genomic_DNA"/>
</dbReference>
<feature type="transmembrane region" description="Helical" evidence="2">
    <location>
        <begin position="365"/>
        <end position="384"/>
    </location>
</feature>
<dbReference type="RefSeq" id="WP_208152679.1">
    <property type="nucleotide sequence ID" value="NZ_JAGEVF010000002.1"/>
</dbReference>
<feature type="transmembrane region" description="Helical" evidence="2">
    <location>
        <begin position="7"/>
        <end position="33"/>
    </location>
</feature>
<feature type="domain" description="Cytochrome oxidase subunit I profile" evidence="3">
    <location>
        <begin position="198"/>
        <end position="439"/>
    </location>
</feature>
<feature type="transmembrane region" description="Helical" evidence="2">
    <location>
        <begin position="186"/>
        <end position="208"/>
    </location>
</feature>
<evidence type="ECO:0000256" key="2">
    <source>
        <dbReference type="SAM" id="Phobius"/>
    </source>
</evidence>
<organism evidence="4 5">
    <name type="scientific">Winogradskyella pelagia</name>
    <dbReference type="NCBI Taxonomy" id="2819984"/>
    <lineage>
        <taxon>Bacteria</taxon>
        <taxon>Pseudomonadati</taxon>
        <taxon>Bacteroidota</taxon>
        <taxon>Flavobacteriia</taxon>
        <taxon>Flavobacteriales</taxon>
        <taxon>Flavobacteriaceae</taxon>
        <taxon>Winogradskyella</taxon>
    </lineage>
</organism>
<name>A0ABS3T2G0_9FLAO</name>
<keyword evidence="2" id="KW-0812">Transmembrane</keyword>
<reference evidence="4 5" key="1">
    <citation type="submission" date="2021-03" db="EMBL/GenBank/DDBJ databases">
        <title>Winogradskyella sp. nov., isolated from costal sediment.</title>
        <authorList>
            <person name="Gao C."/>
        </authorList>
    </citation>
    <scope>NUCLEOTIDE SEQUENCE [LARGE SCALE GENOMIC DNA]</scope>
    <source>
        <strain evidence="4 5">DF17</strain>
    </source>
</reference>
<keyword evidence="2" id="KW-0472">Membrane</keyword>
<feature type="transmembrane region" description="Helical" evidence="2">
    <location>
        <begin position="53"/>
        <end position="70"/>
    </location>
</feature>
<proteinExistence type="predicted"/>
<gene>
    <name evidence="4" type="ORF">J4050_04110</name>
</gene>
<evidence type="ECO:0000313" key="5">
    <source>
        <dbReference type="Proteomes" id="UP000676776"/>
    </source>
</evidence>
<keyword evidence="1" id="KW-0813">Transport</keyword>
<feature type="transmembrane region" description="Helical" evidence="2">
    <location>
        <begin position="294"/>
        <end position="314"/>
    </location>
</feature>
<dbReference type="Gene3D" id="1.20.210.10">
    <property type="entry name" value="Cytochrome c oxidase-like, subunit I domain"/>
    <property type="match status" value="1"/>
</dbReference>
<keyword evidence="1" id="KW-0249">Electron transport</keyword>
<evidence type="ECO:0000259" key="3">
    <source>
        <dbReference type="PROSITE" id="PS50855"/>
    </source>
</evidence>
<feature type="transmembrane region" description="Helical" evidence="2">
    <location>
        <begin position="250"/>
        <end position="273"/>
    </location>
</feature>
<keyword evidence="2" id="KW-1133">Transmembrane helix</keyword>
<keyword evidence="1" id="KW-0679">Respiratory chain</keyword>
<feature type="transmembrane region" description="Helical" evidence="2">
    <location>
        <begin position="144"/>
        <end position="166"/>
    </location>
</feature>
<dbReference type="InterPro" id="IPR000883">
    <property type="entry name" value="Cyt_C_Oxase_1"/>
</dbReference>
<accession>A0ABS3T2G0</accession>